<dbReference type="Gene3D" id="3.10.490.10">
    <property type="entry name" value="Gamma-glutamyl cyclotransferase-like"/>
    <property type="match status" value="1"/>
</dbReference>
<dbReference type="EC" id="4.3.2.9" evidence="1"/>
<dbReference type="Pfam" id="PF13772">
    <property type="entry name" value="AIG2_2"/>
    <property type="match status" value="1"/>
</dbReference>
<evidence type="ECO:0000256" key="1">
    <source>
        <dbReference type="ARBA" id="ARBA00012346"/>
    </source>
</evidence>
<evidence type="ECO:0000313" key="4">
    <source>
        <dbReference type="Proteomes" id="UP001154114"/>
    </source>
</evidence>
<dbReference type="InterPro" id="IPR036568">
    <property type="entry name" value="GGCT-like_sf"/>
</dbReference>
<gene>
    <name evidence="3" type="ORF">CINC_LOCUS5795</name>
</gene>
<dbReference type="CDD" id="cd06661">
    <property type="entry name" value="GGCT_like"/>
    <property type="match status" value="1"/>
</dbReference>
<reference evidence="3" key="1">
    <citation type="submission" date="2021-12" db="EMBL/GenBank/DDBJ databases">
        <authorList>
            <person name="King R."/>
        </authorList>
    </citation>
    <scope>NUCLEOTIDE SEQUENCE</scope>
</reference>
<keyword evidence="4" id="KW-1185">Reference proteome</keyword>
<protein>
    <recommendedName>
        <fullName evidence="1">gamma-glutamylcyclotransferase</fullName>
        <ecNumber evidence="1">4.3.2.9</ecNumber>
    </recommendedName>
</protein>
<dbReference type="EMBL" id="LR824005">
    <property type="protein sequence ID" value="CAH0592625.1"/>
    <property type="molecule type" value="Genomic_DNA"/>
</dbReference>
<dbReference type="GO" id="GO:0003839">
    <property type="term" value="F:gamma-glutamylcyclotransferase activity"/>
    <property type="evidence" value="ECO:0007669"/>
    <property type="project" value="UniProtKB-EC"/>
</dbReference>
<sequence>MMENEVHQADTFLYFAYSANIFTFRMKMFNPNAEFVSIGRLDNYRLHFFKYSKFWGGPRPTLVPTANAQIWGVIWRLRCGDLISLDDHKGVNDKMYFVKYVDVLTPYLGTIRCRAYMLREYPLPRGNREMIPLEQRPSWACKQVMIMGALEHRLPRHYIKFLKRLKDNGEEGGIRTLCLIMRYGKNMPCECRVPGKLLRKPLKLTLRDPNEVRKFVQSPYPLRF</sequence>
<dbReference type="Proteomes" id="UP001154114">
    <property type="component" value="Chromosome 2"/>
</dbReference>
<proteinExistence type="predicted"/>
<dbReference type="SUPFAM" id="SSF110857">
    <property type="entry name" value="Gamma-glutamyl cyclotransferase-like"/>
    <property type="match status" value="1"/>
</dbReference>
<dbReference type="OrthoDB" id="2924818at2759"/>
<name>A0A9P0BRA2_CHRIL</name>
<dbReference type="PANTHER" id="PTHR12935">
    <property type="entry name" value="GAMMA-GLUTAMYLCYCLOTRANSFERASE"/>
    <property type="match status" value="1"/>
</dbReference>
<evidence type="ECO:0000256" key="2">
    <source>
        <dbReference type="ARBA" id="ARBA00023239"/>
    </source>
</evidence>
<dbReference type="PANTHER" id="PTHR12935:SF0">
    <property type="entry name" value="GAMMA-GLUTAMYLCYCLOTRANSFERASE"/>
    <property type="match status" value="1"/>
</dbReference>
<keyword evidence="2" id="KW-0456">Lyase</keyword>
<dbReference type="InterPro" id="IPR013024">
    <property type="entry name" value="GGCT-like"/>
</dbReference>
<dbReference type="AlphaFoldDB" id="A0A9P0BRA2"/>
<evidence type="ECO:0000313" key="3">
    <source>
        <dbReference type="EMBL" id="CAH0592625.1"/>
    </source>
</evidence>
<dbReference type="InterPro" id="IPR017939">
    <property type="entry name" value="G-Glutamylcylcotransferase"/>
</dbReference>
<organism evidence="3 4">
    <name type="scientific">Chrysodeixis includens</name>
    <name type="common">Soybean looper</name>
    <name type="synonym">Pseudoplusia includens</name>
    <dbReference type="NCBI Taxonomy" id="689277"/>
    <lineage>
        <taxon>Eukaryota</taxon>
        <taxon>Metazoa</taxon>
        <taxon>Ecdysozoa</taxon>
        <taxon>Arthropoda</taxon>
        <taxon>Hexapoda</taxon>
        <taxon>Insecta</taxon>
        <taxon>Pterygota</taxon>
        <taxon>Neoptera</taxon>
        <taxon>Endopterygota</taxon>
        <taxon>Lepidoptera</taxon>
        <taxon>Glossata</taxon>
        <taxon>Ditrysia</taxon>
        <taxon>Noctuoidea</taxon>
        <taxon>Noctuidae</taxon>
        <taxon>Plusiinae</taxon>
        <taxon>Chrysodeixis</taxon>
    </lineage>
</organism>
<accession>A0A9P0BRA2</accession>